<dbReference type="Pfam" id="PF02518">
    <property type="entry name" value="HATPase_c"/>
    <property type="match status" value="1"/>
</dbReference>
<sequence length="319" mass="34222">MAVWRNDEMDKHADLAEVATLARSGPILTHPRTGCFDHAARPGLPQPRVALRAETADRFAAGGCAEHVARVTECTDGVPERMRQFASDASHELRTPLAGLRAELEEAQLHPDQTDLADLFERALSDVARLEGIVADLLLVAQVGASTAAEHETLDLAELVRAELSRWPDGVEIEPALQPEATVDAVRGHINRLLANLLANAQRHSRQRIWVEVRRDGDTVELAVSDDGAGIPEADRERVFDQFVRLDTARSRDKGGTGLGLAIARRIAMAHGGTLTVEESCVGGARFVLRLPAADAPSALPANGASAEATPGAPWADRP</sequence>
<dbReference type="OrthoDB" id="9786919at2"/>
<dbReference type="PANTHER" id="PTHR44936">
    <property type="entry name" value="SENSOR PROTEIN CREC"/>
    <property type="match status" value="1"/>
</dbReference>
<dbReference type="CDD" id="cd00082">
    <property type="entry name" value="HisKA"/>
    <property type="match status" value="1"/>
</dbReference>
<comment type="subcellular location">
    <subcellularLocation>
        <location evidence="2">Cell membrane</location>
        <topology evidence="2">Multi-pass membrane protein</topology>
    </subcellularLocation>
</comment>
<keyword evidence="5" id="KW-0597">Phosphoprotein</keyword>
<evidence type="ECO:0000313" key="11">
    <source>
        <dbReference type="Proteomes" id="UP000312512"/>
    </source>
</evidence>
<dbReference type="PRINTS" id="PR00344">
    <property type="entry name" value="BCTRLSENSOR"/>
</dbReference>
<dbReference type="Proteomes" id="UP000312512">
    <property type="component" value="Unassembled WGS sequence"/>
</dbReference>
<keyword evidence="9" id="KW-0843">Virulence</keyword>
<dbReference type="InterPro" id="IPR036097">
    <property type="entry name" value="HisK_dim/P_sf"/>
</dbReference>
<dbReference type="SUPFAM" id="SSF55874">
    <property type="entry name" value="ATPase domain of HSP90 chaperone/DNA topoisomerase II/histidine kinase"/>
    <property type="match status" value="1"/>
</dbReference>
<evidence type="ECO:0000256" key="5">
    <source>
        <dbReference type="ARBA" id="ARBA00022553"/>
    </source>
</evidence>
<name>A0A5C4WU14_9ACTN</name>
<evidence type="ECO:0000256" key="7">
    <source>
        <dbReference type="ARBA" id="ARBA00022777"/>
    </source>
</evidence>
<dbReference type="InterPro" id="IPR003661">
    <property type="entry name" value="HisK_dim/P_dom"/>
</dbReference>
<evidence type="ECO:0000256" key="2">
    <source>
        <dbReference type="ARBA" id="ARBA00004651"/>
    </source>
</evidence>
<dbReference type="SUPFAM" id="SSF47384">
    <property type="entry name" value="Homodimeric domain of signal transducing histidine kinase"/>
    <property type="match status" value="1"/>
</dbReference>
<organism evidence="10 11">
    <name type="scientific">Nonomuraea phyllanthi</name>
    <dbReference type="NCBI Taxonomy" id="2219224"/>
    <lineage>
        <taxon>Bacteria</taxon>
        <taxon>Bacillati</taxon>
        <taxon>Actinomycetota</taxon>
        <taxon>Actinomycetes</taxon>
        <taxon>Streptosporangiales</taxon>
        <taxon>Streptosporangiaceae</taxon>
        <taxon>Nonomuraea</taxon>
    </lineage>
</organism>
<protein>
    <recommendedName>
        <fullName evidence="3">histidine kinase</fullName>
        <ecNumber evidence="3">2.7.13.3</ecNumber>
    </recommendedName>
</protein>
<comment type="caution">
    <text evidence="10">The sequence shown here is derived from an EMBL/GenBank/DDBJ whole genome shotgun (WGS) entry which is preliminary data.</text>
</comment>
<evidence type="ECO:0000313" key="10">
    <source>
        <dbReference type="EMBL" id="KAB8196387.1"/>
    </source>
</evidence>
<keyword evidence="8" id="KW-0902">Two-component regulatory system</keyword>
<dbReference type="InterPro" id="IPR005467">
    <property type="entry name" value="His_kinase_dom"/>
</dbReference>
<dbReference type="SMART" id="SM00388">
    <property type="entry name" value="HisKA"/>
    <property type="match status" value="1"/>
</dbReference>
<evidence type="ECO:0000256" key="8">
    <source>
        <dbReference type="ARBA" id="ARBA00023012"/>
    </source>
</evidence>
<proteinExistence type="predicted"/>
<accession>A0A5P9YFM3</accession>
<dbReference type="PANTHER" id="PTHR44936:SF9">
    <property type="entry name" value="SENSOR PROTEIN CREC"/>
    <property type="match status" value="1"/>
</dbReference>
<keyword evidence="4" id="KW-0472">Membrane</keyword>
<keyword evidence="4" id="KW-1003">Cell membrane</keyword>
<evidence type="ECO:0000256" key="6">
    <source>
        <dbReference type="ARBA" id="ARBA00022679"/>
    </source>
</evidence>
<evidence type="ECO:0000256" key="3">
    <source>
        <dbReference type="ARBA" id="ARBA00012438"/>
    </source>
</evidence>
<comment type="catalytic activity">
    <reaction evidence="1">
        <text>ATP + protein L-histidine = ADP + protein N-phospho-L-histidine.</text>
        <dbReference type="EC" id="2.7.13.3"/>
    </reaction>
</comment>
<keyword evidence="11" id="KW-1185">Reference proteome</keyword>
<dbReference type="GO" id="GO:0000155">
    <property type="term" value="F:phosphorelay sensor kinase activity"/>
    <property type="evidence" value="ECO:0007669"/>
    <property type="project" value="InterPro"/>
</dbReference>
<evidence type="ECO:0000256" key="4">
    <source>
        <dbReference type="ARBA" id="ARBA00022475"/>
    </source>
</evidence>
<dbReference type="InterPro" id="IPR004358">
    <property type="entry name" value="Sig_transdc_His_kin-like_C"/>
</dbReference>
<dbReference type="EMBL" id="VDLX02000002">
    <property type="protein sequence ID" value="KAB8196387.1"/>
    <property type="molecule type" value="Genomic_DNA"/>
</dbReference>
<keyword evidence="7" id="KW-0418">Kinase</keyword>
<dbReference type="EC" id="2.7.13.3" evidence="3"/>
<reference evidence="10 11" key="1">
    <citation type="submission" date="2019-10" db="EMBL/GenBank/DDBJ databases">
        <title>Nonomuraea sp. nov., isolated from Phyllanthus amarus.</title>
        <authorList>
            <person name="Klykleung N."/>
            <person name="Tanasupawat S."/>
        </authorList>
    </citation>
    <scope>NUCLEOTIDE SEQUENCE [LARGE SCALE GENOMIC DNA]</scope>
    <source>
        <strain evidence="10 11">PA1-10</strain>
    </source>
</reference>
<evidence type="ECO:0000256" key="9">
    <source>
        <dbReference type="ARBA" id="ARBA00023026"/>
    </source>
</evidence>
<evidence type="ECO:0000256" key="1">
    <source>
        <dbReference type="ARBA" id="ARBA00000085"/>
    </source>
</evidence>
<dbReference type="InterPro" id="IPR036890">
    <property type="entry name" value="HATPase_C_sf"/>
</dbReference>
<accession>A0A5C4WU14</accession>
<dbReference type="GO" id="GO:0005886">
    <property type="term" value="C:plasma membrane"/>
    <property type="evidence" value="ECO:0007669"/>
    <property type="project" value="UniProtKB-SubCell"/>
</dbReference>
<dbReference type="Gene3D" id="3.30.565.10">
    <property type="entry name" value="Histidine kinase-like ATPase, C-terminal domain"/>
    <property type="match status" value="1"/>
</dbReference>
<dbReference type="InterPro" id="IPR003594">
    <property type="entry name" value="HATPase_dom"/>
</dbReference>
<dbReference type="InterPro" id="IPR050980">
    <property type="entry name" value="2C_sensor_his_kinase"/>
</dbReference>
<dbReference type="AlphaFoldDB" id="A0A5C4WU14"/>
<dbReference type="PROSITE" id="PS50109">
    <property type="entry name" value="HIS_KIN"/>
    <property type="match status" value="1"/>
</dbReference>
<gene>
    <name evidence="10" type="ORF">FH608_006430</name>
</gene>
<dbReference type="Gene3D" id="1.10.287.130">
    <property type="match status" value="1"/>
</dbReference>
<dbReference type="CDD" id="cd00075">
    <property type="entry name" value="HATPase"/>
    <property type="match status" value="1"/>
</dbReference>
<keyword evidence="6" id="KW-0808">Transferase</keyword>
<dbReference type="SMART" id="SM00387">
    <property type="entry name" value="HATPase_c"/>
    <property type="match status" value="1"/>
</dbReference>
<dbReference type="Pfam" id="PF00512">
    <property type="entry name" value="HisKA"/>
    <property type="match status" value="1"/>
</dbReference>